<comment type="caution">
    <text evidence="16">The sequence shown here is derived from an EMBL/GenBank/DDBJ whole genome shotgun (WGS) entry which is preliminary data.</text>
</comment>
<dbReference type="InterPro" id="IPR022826">
    <property type="entry name" value="KDO_kinase"/>
</dbReference>
<comment type="pathway">
    <text evidence="2 15">Bacterial outer membrane biogenesis; LPS core biosynthesis.</text>
</comment>
<sequence>MIEERVVAVDDDWIIFDPGLIVEPTPASFDPAAWGRAVVGSAEGRSSAWFIEHEEQAWVLRHYWRGGLPGKLFKDKYFYPGRERARPFREWRVLVQAHADGVNVPRPVAARLHRHSLLNYSGDILMQRIVGAHSLADKLADGSMTPALWDAMAMAIARCHQAGYWHADLNARNLLCRDGQWWLIDFDRARKRTAGTWGYENIRRLKRSLDKLSAAGELRYSRQQWRDFVEAWHVGLCGPG</sequence>
<dbReference type="Gene3D" id="1.10.510.10">
    <property type="entry name" value="Transferase(Phosphotransferase) domain 1"/>
    <property type="match status" value="1"/>
</dbReference>
<dbReference type="NCBIfam" id="NF002475">
    <property type="entry name" value="PRK01723.1"/>
    <property type="match status" value="1"/>
</dbReference>
<keyword evidence="7 15" id="KW-0808">Transferase</keyword>
<gene>
    <name evidence="15" type="primary">kdkA</name>
    <name evidence="16" type="ORF">ATO7_03945</name>
</gene>
<name>A0A1Y1SHD6_9GAMM</name>
<keyword evidence="17" id="KW-1185">Reference proteome</keyword>
<dbReference type="GO" id="GO:0005886">
    <property type="term" value="C:plasma membrane"/>
    <property type="evidence" value="ECO:0007669"/>
    <property type="project" value="UniProtKB-SubCell"/>
</dbReference>
<comment type="function">
    <text evidence="15">Catalyzes the ATP-dependent phosphorylation of the 3-deoxy-D-manno-octulosonic acid (Kdo) residue in Kdo-lipid IV(A) at the 4-OH position.</text>
</comment>
<organism evidence="16 17">
    <name type="scientific">Oceanococcus atlanticus</name>
    <dbReference type="NCBI Taxonomy" id="1317117"/>
    <lineage>
        <taxon>Bacteria</taxon>
        <taxon>Pseudomonadati</taxon>
        <taxon>Pseudomonadota</taxon>
        <taxon>Gammaproteobacteria</taxon>
        <taxon>Chromatiales</taxon>
        <taxon>Oceanococcaceae</taxon>
        <taxon>Oceanococcus</taxon>
    </lineage>
</organism>
<keyword evidence="5 15" id="KW-1003">Cell membrane</keyword>
<dbReference type="EC" id="2.7.1.166" evidence="4 15"/>
<keyword evidence="11 15" id="KW-0448">Lipopolysaccharide biosynthesis</keyword>
<dbReference type="InterPro" id="IPR011009">
    <property type="entry name" value="Kinase-like_dom_sf"/>
</dbReference>
<evidence type="ECO:0000313" key="17">
    <source>
        <dbReference type="Proteomes" id="UP000192342"/>
    </source>
</evidence>
<dbReference type="GO" id="GO:0016301">
    <property type="term" value="F:kinase activity"/>
    <property type="evidence" value="ECO:0007669"/>
    <property type="project" value="UniProtKB-KW"/>
</dbReference>
<evidence type="ECO:0000256" key="9">
    <source>
        <dbReference type="ARBA" id="ARBA00022777"/>
    </source>
</evidence>
<evidence type="ECO:0000256" key="2">
    <source>
        <dbReference type="ARBA" id="ARBA00004713"/>
    </source>
</evidence>
<feature type="active site" evidence="15">
    <location>
        <position position="168"/>
    </location>
</feature>
<dbReference type="HAMAP" id="MF_00521">
    <property type="entry name" value="KDO_kinase"/>
    <property type="match status" value="1"/>
</dbReference>
<proteinExistence type="inferred from homology"/>
<dbReference type="EMBL" id="AQQV01000001">
    <property type="protein sequence ID" value="ORE88998.1"/>
    <property type="molecule type" value="Genomic_DNA"/>
</dbReference>
<dbReference type="STRING" id="1317117.ATO7_03945"/>
<dbReference type="Pfam" id="PF06293">
    <property type="entry name" value="Kdo"/>
    <property type="match status" value="1"/>
</dbReference>
<comment type="similarity">
    <text evidence="3 15">Belongs to the protein kinase superfamily. KdkA/RfaP family.</text>
</comment>
<comment type="subcellular location">
    <subcellularLocation>
        <location evidence="1 15">Cell inner membrane</location>
        <topology evidence="1 15">Peripheral membrane protein</topology>
        <orientation evidence="1 15">Cytoplasmic side</orientation>
    </subcellularLocation>
</comment>
<comment type="catalytic activity">
    <reaction evidence="14 15">
        <text>an alpha-Kdo-(2-&gt;6)-lipid IVA + ATP = a 4-O-phospho-alpha-Kdo-(2-&gt;6)-lipid IVA + ADP + H(+)</text>
        <dbReference type="Rhea" id="RHEA:74271"/>
        <dbReference type="ChEBI" id="CHEBI:15378"/>
        <dbReference type="ChEBI" id="CHEBI:30616"/>
        <dbReference type="ChEBI" id="CHEBI:176428"/>
        <dbReference type="ChEBI" id="CHEBI:193140"/>
        <dbReference type="ChEBI" id="CHEBI:456216"/>
        <dbReference type="EC" id="2.7.1.166"/>
    </reaction>
</comment>
<evidence type="ECO:0000256" key="10">
    <source>
        <dbReference type="ARBA" id="ARBA00022840"/>
    </source>
</evidence>
<evidence type="ECO:0000256" key="1">
    <source>
        <dbReference type="ARBA" id="ARBA00004515"/>
    </source>
</evidence>
<dbReference type="UniPathway" id="UPA00958"/>
<dbReference type="GO" id="GO:0005524">
    <property type="term" value="F:ATP binding"/>
    <property type="evidence" value="ECO:0007669"/>
    <property type="project" value="UniProtKB-UniRule"/>
</dbReference>
<evidence type="ECO:0000256" key="5">
    <source>
        <dbReference type="ARBA" id="ARBA00022475"/>
    </source>
</evidence>
<evidence type="ECO:0000256" key="11">
    <source>
        <dbReference type="ARBA" id="ARBA00022985"/>
    </source>
</evidence>
<dbReference type="GO" id="GO:0016773">
    <property type="term" value="F:phosphotransferase activity, alcohol group as acceptor"/>
    <property type="evidence" value="ECO:0007669"/>
    <property type="project" value="UniProtKB-UniRule"/>
</dbReference>
<dbReference type="GO" id="GO:0009244">
    <property type="term" value="P:lipopolysaccharide core region biosynthetic process"/>
    <property type="evidence" value="ECO:0007669"/>
    <property type="project" value="UniProtKB-UniRule"/>
</dbReference>
<evidence type="ECO:0000256" key="3">
    <source>
        <dbReference type="ARBA" id="ARBA00010327"/>
    </source>
</evidence>
<protein>
    <recommendedName>
        <fullName evidence="13 15">3-deoxy-D-manno-octulosonic acid kinase</fullName>
        <shortName evidence="15">Kdo kinase</shortName>
        <ecNumber evidence="4 15">2.7.1.166</ecNumber>
    </recommendedName>
</protein>
<evidence type="ECO:0000256" key="14">
    <source>
        <dbReference type="ARBA" id="ARBA00034417"/>
    </source>
</evidence>
<dbReference type="SUPFAM" id="SSF56112">
    <property type="entry name" value="Protein kinase-like (PK-like)"/>
    <property type="match status" value="1"/>
</dbReference>
<evidence type="ECO:0000256" key="7">
    <source>
        <dbReference type="ARBA" id="ARBA00022679"/>
    </source>
</evidence>
<keyword evidence="6 15" id="KW-0997">Cell inner membrane</keyword>
<evidence type="ECO:0000256" key="8">
    <source>
        <dbReference type="ARBA" id="ARBA00022741"/>
    </source>
</evidence>
<evidence type="ECO:0000256" key="6">
    <source>
        <dbReference type="ARBA" id="ARBA00022519"/>
    </source>
</evidence>
<dbReference type="OrthoDB" id="6854449at2"/>
<dbReference type="AlphaFoldDB" id="A0A1Y1SHD6"/>
<keyword evidence="10 15" id="KW-0067">ATP-binding</keyword>
<keyword evidence="8 15" id="KW-0547">Nucleotide-binding</keyword>
<accession>A0A1Y1SHD6</accession>
<evidence type="ECO:0000256" key="15">
    <source>
        <dbReference type="HAMAP-Rule" id="MF_00521"/>
    </source>
</evidence>
<reference evidence="16 17" key="1">
    <citation type="submission" date="2013-04" db="EMBL/GenBank/DDBJ databases">
        <title>Oceanococcus atlanticus 22II-S10r2 Genome Sequencing.</title>
        <authorList>
            <person name="Lai Q."/>
            <person name="Li G."/>
            <person name="Shao Z."/>
        </authorList>
    </citation>
    <scope>NUCLEOTIDE SEQUENCE [LARGE SCALE GENOMIC DNA]</scope>
    <source>
        <strain evidence="16 17">22II-S10r2</strain>
    </source>
</reference>
<evidence type="ECO:0000256" key="12">
    <source>
        <dbReference type="ARBA" id="ARBA00023136"/>
    </source>
</evidence>
<evidence type="ECO:0000256" key="13">
    <source>
        <dbReference type="ARBA" id="ARBA00029511"/>
    </source>
</evidence>
<evidence type="ECO:0000313" key="16">
    <source>
        <dbReference type="EMBL" id="ORE88998.1"/>
    </source>
</evidence>
<dbReference type="Proteomes" id="UP000192342">
    <property type="component" value="Unassembled WGS sequence"/>
</dbReference>
<evidence type="ECO:0000256" key="4">
    <source>
        <dbReference type="ARBA" id="ARBA00011988"/>
    </source>
</evidence>
<keyword evidence="9 15" id="KW-0418">Kinase</keyword>
<dbReference type="RefSeq" id="WP_158523025.1">
    <property type="nucleotide sequence ID" value="NZ_AQQV01000001.1"/>
</dbReference>
<keyword evidence="12 15" id="KW-0472">Membrane</keyword>